<keyword evidence="1" id="KW-0472">Membrane</keyword>
<protein>
    <submittedName>
        <fullName evidence="2">Uncharacterized protein</fullName>
    </submittedName>
</protein>
<accession>A0ABM7WWJ3</accession>
<feature type="transmembrane region" description="Helical" evidence="1">
    <location>
        <begin position="48"/>
        <end position="67"/>
    </location>
</feature>
<keyword evidence="1" id="KW-1133">Transmembrane helix</keyword>
<organism evidence="2 3">
    <name type="scientific">Anaeromyxobacter oryzae</name>
    <dbReference type="NCBI Taxonomy" id="2918170"/>
    <lineage>
        <taxon>Bacteria</taxon>
        <taxon>Pseudomonadati</taxon>
        <taxon>Myxococcota</taxon>
        <taxon>Myxococcia</taxon>
        <taxon>Myxococcales</taxon>
        <taxon>Cystobacterineae</taxon>
        <taxon>Anaeromyxobacteraceae</taxon>
        <taxon>Anaeromyxobacter</taxon>
    </lineage>
</organism>
<dbReference type="Proteomes" id="UP001162891">
    <property type="component" value="Chromosome"/>
</dbReference>
<sequence length="68" mass="7221">MPAMARQAKGPLPDLRDTGRRYLDGTRGARLASPGVERFVRPRRRGPALAAAGVALVAALVAAMLLLR</sequence>
<proteinExistence type="predicted"/>
<reference evidence="3" key="1">
    <citation type="journal article" date="2022" name="Int. J. Syst. Evol. Microbiol.">
        <title>Anaeromyxobacter oryzae sp. nov., Anaeromyxobacter diazotrophicus sp. nov. and Anaeromyxobacter paludicola sp. nov., isolated from paddy soils.</title>
        <authorList>
            <person name="Itoh H."/>
            <person name="Xu Z."/>
            <person name="Mise K."/>
            <person name="Masuda Y."/>
            <person name="Ushijima N."/>
            <person name="Hayakawa C."/>
            <person name="Shiratori Y."/>
            <person name="Senoo K."/>
        </authorList>
    </citation>
    <scope>NUCLEOTIDE SEQUENCE [LARGE SCALE GENOMIC DNA]</scope>
    <source>
        <strain evidence="3">Red232</strain>
    </source>
</reference>
<dbReference type="EMBL" id="AP025591">
    <property type="protein sequence ID" value="BDG03832.1"/>
    <property type="molecule type" value="Genomic_DNA"/>
</dbReference>
<keyword evidence="1" id="KW-0812">Transmembrane</keyword>
<evidence type="ECO:0000256" key="1">
    <source>
        <dbReference type="SAM" id="Phobius"/>
    </source>
</evidence>
<keyword evidence="3" id="KW-1185">Reference proteome</keyword>
<gene>
    <name evidence="2" type="ORF">AMOR_28280</name>
</gene>
<evidence type="ECO:0000313" key="3">
    <source>
        <dbReference type="Proteomes" id="UP001162891"/>
    </source>
</evidence>
<name>A0ABM7WWJ3_9BACT</name>
<evidence type="ECO:0000313" key="2">
    <source>
        <dbReference type="EMBL" id="BDG03832.1"/>
    </source>
</evidence>